<dbReference type="RefSeq" id="XP_029218964.1">
    <property type="nucleotide sequence ID" value="XM_029364256.1"/>
</dbReference>
<dbReference type="Pfam" id="PF01161">
    <property type="entry name" value="PBP"/>
    <property type="match status" value="1"/>
</dbReference>
<reference evidence="2 3" key="1">
    <citation type="submission" date="2017-09" db="EMBL/GenBank/DDBJ databases">
        <title>Genome sequencing of Besnoitia besnoiti strain Bb-Ger1.</title>
        <authorList>
            <person name="Schares G."/>
            <person name="Venepally P."/>
            <person name="Lorenzi H.A."/>
        </authorList>
    </citation>
    <scope>NUCLEOTIDE SEQUENCE [LARGE SCALE GENOMIC DNA]</scope>
    <source>
        <strain evidence="2 3">Bb-Ger1</strain>
    </source>
</reference>
<dbReference type="KEGG" id="bbes:BESB_058420"/>
<dbReference type="VEuPathDB" id="ToxoDB:BESB_058420"/>
<dbReference type="InterPro" id="IPR008914">
    <property type="entry name" value="PEBP"/>
</dbReference>
<feature type="signal peptide" evidence="1">
    <location>
        <begin position="1"/>
        <end position="26"/>
    </location>
</feature>
<dbReference type="OrthoDB" id="330912at2759"/>
<organism evidence="2 3">
    <name type="scientific">Besnoitia besnoiti</name>
    <name type="common">Apicomplexan protozoan</name>
    <dbReference type="NCBI Taxonomy" id="94643"/>
    <lineage>
        <taxon>Eukaryota</taxon>
        <taxon>Sar</taxon>
        <taxon>Alveolata</taxon>
        <taxon>Apicomplexa</taxon>
        <taxon>Conoidasida</taxon>
        <taxon>Coccidia</taxon>
        <taxon>Eucoccidiorida</taxon>
        <taxon>Eimeriorina</taxon>
        <taxon>Sarcocystidae</taxon>
        <taxon>Besnoitia</taxon>
    </lineage>
</organism>
<dbReference type="SUPFAM" id="SSF49777">
    <property type="entry name" value="PEBP-like"/>
    <property type="match status" value="1"/>
</dbReference>
<accession>A0A2A9MAE0</accession>
<evidence type="ECO:0000313" key="2">
    <source>
        <dbReference type="EMBL" id="PFH34955.1"/>
    </source>
</evidence>
<dbReference type="InterPro" id="IPR005247">
    <property type="entry name" value="YbhB_YbcL/LppC-like"/>
</dbReference>
<keyword evidence="3" id="KW-1185">Reference proteome</keyword>
<comment type="caution">
    <text evidence="2">The sequence shown here is derived from an EMBL/GenBank/DDBJ whole genome shotgun (WGS) entry which is preliminary data.</text>
</comment>
<proteinExistence type="predicted"/>
<evidence type="ECO:0008006" key="4">
    <source>
        <dbReference type="Google" id="ProtNLM"/>
    </source>
</evidence>
<gene>
    <name evidence="2" type="ORF">BESB_058420</name>
</gene>
<dbReference type="GeneID" id="40310770"/>
<dbReference type="CDD" id="cd00865">
    <property type="entry name" value="PEBP_bact_arch"/>
    <property type="match status" value="1"/>
</dbReference>
<sequence>MGFSTVRRRTGVFVLALCILTQSVTCQTDSDFRIESPEFGVSSCSDTSSMALLPDKHFGTNCGDKNELPQLTWNDAPFNAGSFALIIADTSSSRKPVAHLIAWDIPASVTSLGSQTNFSTIGAVTGTNGNGDTGYTGPCPEKHACVKISVFALRPSSLELPSSRTYEELQKKLLELSEKGNLLDIASLYTIAVPHQPDRVRTEA</sequence>
<keyword evidence="1" id="KW-0732">Signal</keyword>
<dbReference type="InterPro" id="IPR036610">
    <property type="entry name" value="PEBP-like_sf"/>
</dbReference>
<protein>
    <recommendedName>
        <fullName evidence="4">Phosphatidylethanolamine-binding protein</fullName>
    </recommendedName>
</protein>
<feature type="chain" id="PRO_5012450958" description="Phosphatidylethanolamine-binding protein" evidence="1">
    <location>
        <begin position="27"/>
        <end position="204"/>
    </location>
</feature>
<dbReference type="EMBL" id="NWUJ01000005">
    <property type="protein sequence ID" value="PFH34955.1"/>
    <property type="molecule type" value="Genomic_DNA"/>
</dbReference>
<name>A0A2A9MAE0_BESBE</name>
<evidence type="ECO:0000313" key="3">
    <source>
        <dbReference type="Proteomes" id="UP000224006"/>
    </source>
</evidence>
<evidence type="ECO:0000256" key="1">
    <source>
        <dbReference type="SAM" id="SignalP"/>
    </source>
</evidence>
<dbReference type="Proteomes" id="UP000224006">
    <property type="component" value="Chromosome V"/>
</dbReference>
<dbReference type="AlphaFoldDB" id="A0A2A9MAE0"/>
<dbReference type="Gene3D" id="3.90.280.10">
    <property type="entry name" value="PEBP-like"/>
    <property type="match status" value="1"/>
</dbReference>